<evidence type="ECO:0000313" key="3">
    <source>
        <dbReference type="Proteomes" id="UP000819052"/>
    </source>
</evidence>
<proteinExistence type="predicted"/>
<dbReference type="Proteomes" id="UP000819052">
    <property type="component" value="Unassembled WGS sequence"/>
</dbReference>
<dbReference type="RefSeq" id="WP_167077329.1">
    <property type="nucleotide sequence ID" value="NZ_VVIW01000008.1"/>
</dbReference>
<organism evidence="2 3">
    <name type="scientific">Massilia aquatica</name>
    <dbReference type="NCBI Taxonomy" id="2609000"/>
    <lineage>
        <taxon>Bacteria</taxon>
        <taxon>Pseudomonadati</taxon>
        <taxon>Pseudomonadota</taxon>
        <taxon>Betaproteobacteria</taxon>
        <taxon>Burkholderiales</taxon>
        <taxon>Oxalobacteraceae</taxon>
        <taxon>Telluria group</taxon>
        <taxon>Massilia</taxon>
    </lineage>
</organism>
<protein>
    <recommendedName>
        <fullName evidence="4">Type III secretion protein</fullName>
    </recommendedName>
</protein>
<evidence type="ECO:0008006" key="4">
    <source>
        <dbReference type="Google" id="ProtNLM"/>
    </source>
</evidence>
<keyword evidence="3" id="KW-1185">Reference proteome</keyword>
<feature type="region of interest" description="Disordered" evidence="1">
    <location>
        <begin position="119"/>
        <end position="141"/>
    </location>
</feature>
<accession>A0ABX0MBZ8</accession>
<evidence type="ECO:0000256" key="1">
    <source>
        <dbReference type="SAM" id="MobiDB-lite"/>
    </source>
</evidence>
<comment type="caution">
    <text evidence="2">The sequence shown here is derived from an EMBL/GenBank/DDBJ whole genome shotgun (WGS) entry which is preliminary data.</text>
</comment>
<sequence>MDDHKQLAGWLAAQPFGARVAIDGESAWLRPGEGGAELAACLWSDPSGEQVQAALRHGFASARDFDAGLALADDGRGLLLSCWLPSCHSWSEAAPALEQLLDQLAAWRAALAPPPAQQRAAAGGAARHEQRMRAMLAGARP</sequence>
<reference evidence="2 3" key="1">
    <citation type="submission" date="2019-09" db="EMBL/GenBank/DDBJ databases">
        <title>Taxonomy of Antarctic Massilia spp.: description of Massilia rubra sp. nov., Massilia aquatica sp. nov., Massilia mucilaginosa sp. nov., Massilia frigida sp. nov. isolated from streams, lakes and regoliths.</title>
        <authorList>
            <person name="Holochova P."/>
            <person name="Sedlacek I."/>
            <person name="Kralova S."/>
            <person name="Maslanova I."/>
            <person name="Busse H.-J."/>
            <person name="Stankova E."/>
            <person name="Vrbovska V."/>
            <person name="Kovarovic V."/>
            <person name="Bartak M."/>
            <person name="Svec P."/>
            <person name="Pantucek R."/>
        </authorList>
    </citation>
    <scope>NUCLEOTIDE SEQUENCE [LARGE SCALE GENOMIC DNA]</scope>
    <source>
        <strain evidence="2 3">CCM 8693</strain>
    </source>
</reference>
<name>A0ABX0MBZ8_9BURK</name>
<gene>
    <name evidence="2" type="ORF">F1609_15560</name>
</gene>
<evidence type="ECO:0000313" key="2">
    <source>
        <dbReference type="EMBL" id="NHZ41566.1"/>
    </source>
</evidence>
<dbReference type="EMBL" id="VVIW01000008">
    <property type="protein sequence ID" value="NHZ41566.1"/>
    <property type="molecule type" value="Genomic_DNA"/>
</dbReference>